<dbReference type="SUPFAM" id="SSF53098">
    <property type="entry name" value="Ribonuclease H-like"/>
    <property type="match status" value="1"/>
</dbReference>
<dbReference type="InterPro" id="IPR012337">
    <property type="entry name" value="RNaseH-like_sf"/>
</dbReference>
<dbReference type="Proteomes" id="UP000595140">
    <property type="component" value="Unassembled WGS sequence"/>
</dbReference>
<feature type="domain" description="HAT C-terminal dimerisation" evidence="2">
    <location>
        <begin position="239"/>
        <end position="309"/>
    </location>
</feature>
<feature type="compositionally biased region" description="Basic and acidic residues" evidence="1">
    <location>
        <begin position="1"/>
        <end position="16"/>
    </location>
</feature>
<evidence type="ECO:0000256" key="1">
    <source>
        <dbReference type="SAM" id="MobiDB-lite"/>
    </source>
</evidence>
<proteinExistence type="predicted"/>
<organism evidence="3 4">
    <name type="scientific">Cuscuta campestris</name>
    <dbReference type="NCBI Taxonomy" id="132261"/>
    <lineage>
        <taxon>Eukaryota</taxon>
        <taxon>Viridiplantae</taxon>
        <taxon>Streptophyta</taxon>
        <taxon>Embryophyta</taxon>
        <taxon>Tracheophyta</taxon>
        <taxon>Spermatophyta</taxon>
        <taxon>Magnoliopsida</taxon>
        <taxon>eudicotyledons</taxon>
        <taxon>Gunneridae</taxon>
        <taxon>Pentapetalae</taxon>
        <taxon>asterids</taxon>
        <taxon>lamiids</taxon>
        <taxon>Solanales</taxon>
        <taxon>Convolvulaceae</taxon>
        <taxon>Cuscuteae</taxon>
        <taxon>Cuscuta</taxon>
        <taxon>Cuscuta subgen. Grammica</taxon>
        <taxon>Cuscuta sect. Cleistogrammica</taxon>
    </lineage>
</organism>
<evidence type="ECO:0000259" key="2">
    <source>
        <dbReference type="Pfam" id="PF05699"/>
    </source>
</evidence>
<dbReference type="EMBL" id="OOIL02001936">
    <property type="protein sequence ID" value="VFQ79370.1"/>
    <property type="molecule type" value="Genomic_DNA"/>
</dbReference>
<name>A0A484LS31_9ASTE</name>
<dbReference type="OrthoDB" id="1432818at2759"/>
<sequence length="455" mass="52686">MGDNNIRDYEDDPSKDPKRKASSNDPGWKYGVWPNMNNKNLVECTLCHKQINGGIGRFKRHLVGGFGDVTKCPNTTTEAYGFLYSIKSVYYSTKFWFWEVVEDCIRASQPLLIVLRIVDGDERPAMTEVIAAMDVAMEKIKESFSNKSTLQKKVMDIIENRWVNQMEQKIYAAAYFLNPGKYFLLKEKDETYASRLRVLFNEVVEKMTIGDERLQMQIIKQVSEYDEVRGGFSKSIPVKRRTLMSPIDWWNSFGGYTPEHQTFARRIIGLCCSSSGCERNWSTFSFIHTKKRNRLEHQRLNDLVYVKYNRKIVNRFKRRREQGKNFNPLVLEDFQWNNEWVDANEEVVHLGDDLLWSHVDEATGASNNLEGRDLRRRSGPTCTSERASTSNAEIVYRRRGASNTGLVDDDLETEIDVFPNDEEDVDNDYGRISPPVYDTTMEENCHGGITLDDDI</sequence>
<dbReference type="AlphaFoldDB" id="A0A484LS31"/>
<reference evidence="3 4" key="1">
    <citation type="submission" date="2018-04" db="EMBL/GenBank/DDBJ databases">
        <authorList>
            <person name="Vogel A."/>
        </authorList>
    </citation>
    <scope>NUCLEOTIDE SEQUENCE [LARGE SCALE GENOMIC DNA]</scope>
</reference>
<dbReference type="PANTHER" id="PTHR32166">
    <property type="entry name" value="OSJNBA0013A04.12 PROTEIN"/>
    <property type="match status" value="1"/>
</dbReference>
<protein>
    <recommendedName>
        <fullName evidence="2">HAT C-terminal dimerisation domain-containing protein</fullName>
    </recommendedName>
</protein>
<feature type="compositionally biased region" description="Polar residues" evidence="1">
    <location>
        <begin position="380"/>
        <end position="389"/>
    </location>
</feature>
<accession>A0A484LS31</accession>
<keyword evidence="4" id="KW-1185">Reference proteome</keyword>
<dbReference type="PANTHER" id="PTHR32166:SF74">
    <property type="entry name" value="OS05G0256350 PROTEIN"/>
    <property type="match status" value="1"/>
</dbReference>
<gene>
    <name evidence="3" type="ORF">CCAM_LOCUS21146</name>
</gene>
<feature type="region of interest" description="Disordered" evidence="1">
    <location>
        <begin position="1"/>
        <end position="26"/>
    </location>
</feature>
<evidence type="ECO:0000313" key="4">
    <source>
        <dbReference type="Proteomes" id="UP000595140"/>
    </source>
</evidence>
<evidence type="ECO:0000313" key="3">
    <source>
        <dbReference type="EMBL" id="VFQ79370.1"/>
    </source>
</evidence>
<feature type="region of interest" description="Disordered" evidence="1">
    <location>
        <begin position="370"/>
        <end position="389"/>
    </location>
</feature>
<dbReference type="Pfam" id="PF05699">
    <property type="entry name" value="Dimer_Tnp_hAT"/>
    <property type="match status" value="1"/>
</dbReference>
<dbReference type="InterPro" id="IPR008906">
    <property type="entry name" value="HATC_C_dom"/>
</dbReference>
<dbReference type="GO" id="GO:0046983">
    <property type="term" value="F:protein dimerization activity"/>
    <property type="evidence" value="ECO:0007669"/>
    <property type="project" value="InterPro"/>
</dbReference>